<dbReference type="SUPFAM" id="SSF47473">
    <property type="entry name" value="EF-hand"/>
    <property type="match status" value="1"/>
</dbReference>
<evidence type="ECO:0000256" key="3">
    <source>
        <dbReference type="ARBA" id="ARBA00022801"/>
    </source>
</evidence>
<evidence type="ECO:0000313" key="11">
    <source>
        <dbReference type="Proteomes" id="UP000887572"/>
    </source>
</evidence>
<comment type="cofactor">
    <cofactor evidence="1">
        <name>Mn(2+)</name>
        <dbReference type="ChEBI" id="CHEBI:29035"/>
    </cofactor>
</comment>
<evidence type="ECO:0000256" key="4">
    <source>
        <dbReference type="ARBA" id="ARBA00022912"/>
    </source>
</evidence>
<evidence type="ECO:0000256" key="2">
    <source>
        <dbReference type="ARBA" id="ARBA00022723"/>
    </source>
</evidence>
<dbReference type="Gene3D" id="1.10.238.10">
    <property type="entry name" value="EF-hand"/>
    <property type="match status" value="1"/>
</dbReference>
<dbReference type="PROSITE" id="PS00125">
    <property type="entry name" value="SER_THR_PHOSPHATASE"/>
    <property type="match status" value="1"/>
</dbReference>
<evidence type="ECO:0000256" key="7">
    <source>
        <dbReference type="ARBA" id="ARBA00048336"/>
    </source>
</evidence>
<reference evidence="12" key="1">
    <citation type="submission" date="2022-11" db="UniProtKB">
        <authorList>
            <consortium name="WormBaseParasite"/>
        </authorList>
    </citation>
    <scope>IDENTIFICATION</scope>
</reference>
<dbReference type="WBParaSite" id="Gr19_v10_g7759.t2">
    <property type="protein sequence ID" value="Gr19_v10_g7759.t2"/>
    <property type="gene ID" value="Gr19_v10_g7759"/>
</dbReference>
<protein>
    <recommendedName>
        <fullName evidence="8">Serine/threonine-protein phosphatase</fullName>
        <ecNumber evidence="8">3.1.3.16</ecNumber>
    </recommendedName>
</protein>
<dbReference type="SUPFAM" id="SSF56300">
    <property type="entry name" value="Metallo-dependent phosphatases"/>
    <property type="match status" value="1"/>
</dbReference>
<comment type="catalytic activity">
    <reaction evidence="6">
        <text>O-phospho-L-seryl-[protein] + H2O = L-seryl-[protein] + phosphate</text>
        <dbReference type="Rhea" id="RHEA:20629"/>
        <dbReference type="Rhea" id="RHEA-COMP:9863"/>
        <dbReference type="Rhea" id="RHEA-COMP:11604"/>
        <dbReference type="ChEBI" id="CHEBI:15377"/>
        <dbReference type="ChEBI" id="CHEBI:29999"/>
        <dbReference type="ChEBI" id="CHEBI:43474"/>
        <dbReference type="ChEBI" id="CHEBI:83421"/>
        <dbReference type="EC" id="3.1.3.16"/>
    </reaction>
</comment>
<dbReference type="InterPro" id="IPR029052">
    <property type="entry name" value="Metallo-depent_PP-like"/>
</dbReference>
<evidence type="ECO:0000256" key="5">
    <source>
        <dbReference type="ARBA" id="ARBA00023211"/>
    </source>
</evidence>
<evidence type="ECO:0000259" key="10">
    <source>
        <dbReference type="PROSITE" id="PS00125"/>
    </source>
</evidence>
<comment type="catalytic activity">
    <reaction evidence="7 8">
        <text>O-phospho-L-threonyl-[protein] + H2O = L-threonyl-[protein] + phosphate</text>
        <dbReference type="Rhea" id="RHEA:47004"/>
        <dbReference type="Rhea" id="RHEA-COMP:11060"/>
        <dbReference type="Rhea" id="RHEA-COMP:11605"/>
        <dbReference type="ChEBI" id="CHEBI:15377"/>
        <dbReference type="ChEBI" id="CHEBI:30013"/>
        <dbReference type="ChEBI" id="CHEBI:43474"/>
        <dbReference type="ChEBI" id="CHEBI:61977"/>
        <dbReference type="EC" id="3.1.3.16"/>
    </reaction>
</comment>
<evidence type="ECO:0000256" key="9">
    <source>
        <dbReference type="SAM" id="MobiDB-lite"/>
    </source>
</evidence>
<keyword evidence="3 8" id="KW-0378">Hydrolase</keyword>
<sequence>MAGPLSISQVDAIIEKVKQSSYQSFTENVSVDELHFLCETALNVLREEPPLVEFQPPAVICGDLHGQFTDLMNIFTKIGFPPDNKFIFLGNYVDRGKQSLETIVLLFCFKIRHPESCFLLRGNHECSAINRTNGLFEEIGQRYGQQHAQLLWKHFNQAFAWLPYAGLINKRILCIHAGLSPSLQSLQQLRKLRRQLSDPPNPSLELDLLWADTEPGIQGFRSNLRGASCVFGEDVVSNVCAKLGVSLIVRSHRPVRGGTEFFSDRRMLTVFSAPNYAGHVNAGAVLIVDENMNYVSEIFQGNREGVTVEPAEIQKFHSQWLRLPQSASKSRKELVPESIRRECLKMILDREASKLPSDEVFNDFVDCLEASEHVKLEEVEGKTLKTISFNGLMSVLGRVGKSVTNLLLPTTFFRAHFPEWDFQSECRIQVDVVVEFVSLKMEFVRYRIKMALYDPDSTGYLTREQFCNYYLKEVMPMVDVLKDLEETFQICYMNTVESMFFFFLDPKHTGRIRISDALVSGFLENAFSLQRNSENYDNWFSPEKTHEQNAIFQMLDSKRKNFLNRDDFKKHLDRAITQTFVDRLYEIHIAYNHLVHPASMAYFFKVLDVAENELCSCYNEWVAVDGAMPAFDDFCDQFFDMVKPTEDGRISLQELLDCKQGHDFILCLINYQEFYRYEMRDSESNAGLDQDSAVPLFGDMSDDETDEQESVPSTSELVKKIVDECNNNVNTSI</sequence>
<dbReference type="AlphaFoldDB" id="A0A914I925"/>
<feature type="domain" description="Serine/threonine specific protein phosphatases" evidence="10">
    <location>
        <begin position="120"/>
        <end position="125"/>
    </location>
</feature>
<name>A0A914I925_GLORO</name>
<dbReference type="InterPro" id="IPR011992">
    <property type="entry name" value="EF-hand-dom_pair"/>
</dbReference>
<accession>A0A914I925</accession>
<keyword evidence="4" id="KW-0904">Protein phosphatase</keyword>
<dbReference type="Pfam" id="PF00149">
    <property type="entry name" value="Metallophos"/>
    <property type="match status" value="1"/>
</dbReference>
<dbReference type="GO" id="GO:0005634">
    <property type="term" value="C:nucleus"/>
    <property type="evidence" value="ECO:0007669"/>
    <property type="project" value="TreeGrafter"/>
</dbReference>
<keyword evidence="5" id="KW-0464">Manganese</keyword>
<evidence type="ECO:0000313" key="12">
    <source>
        <dbReference type="WBParaSite" id="Gr19_v10_g7759.t2"/>
    </source>
</evidence>
<dbReference type="GO" id="GO:0046872">
    <property type="term" value="F:metal ion binding"/>
    <property type="evidence" value="ECO:0007669"/>
    <property type="project" value="UniProtKB-KW"/>
</dbReference>
<feature type="region of interest" description="Disordered" evidence="9">
    <location>
        <begin position="685"/>
        <end position="715"/>
    </location>
</feature>
<evidence type="ECO:0000256" key="8">
    <source>
        <dbReference type="RuleBase" id="RU004273"/>
    </source>
</evidence>
<feature type="compositionally biased region" description="Acidic residues" evidence="9">
    <location>
        <begin position="700"/>
        <end position="709"/>
    </location>
</feature>
<dbReference type="SMART" id="SM00156">
    <property type="entry name" value="PP2Ac"/>
    <property type="match status" value="1"/>
</dbReference>
<evidence type="ECO:0000256" key="1">
    <source>
        <dbReference type="ARBA" id="ARBA00001936"/>
    </source>
</evidence>
<keyword evidence="2" id="KW-0479">Metal-binding</keyword>
<comment type="similarity">
    <text evidence="8">Belongs to the PPP phosphatase family.</text>
</comment>
<evidence type="ECO:0000256" key="6">
    <source>
        <dbReference type="ARBA" id="ARBA00047761"/>
    </source>
</evidence>
<dbReference type="PRINTS" id="PR00114">
    <property type="entry name" value="STPHPHTASE"/>
</dbReference>
<keyword evidence="11" id="KW-1185">Reference proteome</keyword>
<dbReference type="GO" id="GO:0005737">
    <property type="term" value="C:cytoplasm"/>
    <property type="evidence" value="ECO:0007669"/>
    <property type="project" value="TreeGrafter"/>
</dbReference>
<dbReference type="InterPro" id="IPR004843">
    <property type="entry name" value="Calcineurin-like_PHP"/>
</dbReference>
<dbReference type="PANTHER" id="PTHR11668:SF300">
    <property type="entry name" value="SERINE_THREONINE-PROTEIN PHOSPHATASE"/>
    <property type="match status" value="1"/>
</dbReference>
<organism evidence="11 12">
    <name type="scientific">Globodera rostochiensis</name>
    <name type="common">Golden nematode worm</name>
    <name type="synonym">Heterodera rostochiensis</name>
    <dbReference type="NCBI Taxonomy" id="31243"/>
    <lineage>
        <taxon>Eukaryota</taxon>
        <taxon>Metazoa</taxon>
        <taxon>Ecdysozoa</taxon>
        <taxon>Nematoda</taxon>
        <taxon>Chromadorea</taxon>
        <taxon>Rhabditida</taxon>
        <taxon>Tylenchina</taxon>
        <taxon>Tylenchomorpha</taxon>
        <taxon>Tylenchoidea</taxon>
        <taxon>Heteroderidae</taxon>
        <taxon>Heteroderinae</taxon>
        <taxon>Globodera</taxon>
    </lineage>
</organism>
<dbReference type="InterPro" id="IPR006186">
    <property type="entry name" value="Ser/Thr-sp_prot-phosphatase"/>
</dbReference>
<dbReference type="PANTHER" id="PTHR11668">
    <property type="entry name" value="SERINE/THREONINE PROTEIN PHOSPHATASE"/>
    <property type="match status" value="1"/>
</dbReference>
<dbReference type="EC" id="3.1.3.16" evidence="8"/>
<proteinExistence type="inferred from homology"/>
<dbReference type="GO" id="GO:0004722">
    <property type="term" value="F:protein serine/threonine phosphatase activity"/>
    <property type="evidence" value="ECO:0007669"/>
    <property type="project" value="UniProtKB-EC"/>
</dbReference>
<dbReference type="Proteomes" id="UP000887572">
    <property type="component" value="Unplaced"/>
</dbReference>
<dbReference type="Gene3D" id="3.60.21.10">
    <property type="match status" value="1"/>
</dbReference>
<dbReference type="InterPro" id="IPR050341">
    <property type="entry name" value="PP1_catalytic_subunit"/>
</dbReference>